<name>A0AAV2E9X4_9ROSI</name>
<dbReference type="EMBL" id="OZ034817">
    <property type="protein sequence ID" value="CAL1382614.1"/>
    <property type="molecule type" value="Genomic_DNA"/>
</dbReference>
<dbReference type="Gene3D" id="1.20.120.980">
    <property type="entry name" value="Serine carboxypeptidase S28, SKS domain"/>
    <property type="match status" value="1"/>
</dbReference>
<reference evidence="1 2" key="1">
    <citation type="submission" date="2024-04" db="EMBL/GenBank/DDBJ databases">
        <authorList>
            <person name="Fracassetti M."/>
        </authorList>
    </citation>
    <scope>NUCLEOTIDE SEQUENCE [LARGE SCALE GENOMIC DNA]</scope>
</reference>
<sequence>MSLTFSAKKQGLAEISRTIRACKNVQSVDSVLDWLWSAYVYTAMVKYPTEANFMIPLPAYPVEEVSRLYYLI</sequence>
<proteinExistence type="predicted"/>
<protein>
    <submittedName>
        <fullName evidence="1">Uncharacterized protein</fullName>
    </submittedName>
</protein>
<accession>A0AAV2E9X4</accession>
<dbReference type="Proteomes" id="UP001497516">
    <property type="component" value="Chromosome 4"/>
</dbReference>
<organism evidence="1 2">
    <name type="scientific">Linum trigynum</name>
    <dbReference type="NCBI Taxonomy" id="586398"/>
    <lineage>
        <taxon>Eukaryota</taxon>
        <taxon>Viridiplantae</taxon>
        <taxon>Streptophyta</taxon>
        <taxon>Embryophyta</taxon>
        <taxon>Tracheophyta</taxon>
        <taxon>Spermatophyta</taxon>
        <taxon>Magnoliopsida</taxon>
        <taxon>eudicotyledons</taxon>
        <taxon>Gunneridae</taxon>
        <taxon>Pentapetalae</taxon>
        <taxon>rosids</taxon>
        <taxon>fabids</taxon>
        <taxon>Malpighiales</taxon>
        <taxon>Linaceae</taxon>
        <taxon>Linum</taxon>
    </lineage>
</organism>
<dbReference type="AlphaFoldDB" id="A0AAV2E9X4"/>
<gene>
    <name evidence="1" type="ORF">LTRI10_LOCUS23931</name>
</gene>
<evidence type="ECO:0000313" key="1">
    <source>
        <dbReference type="EMBL" id="CAL1382614.1"/>
    </source>
</evidence>
<evidence type="ECO:0000313" key="2">
    <source>
        <dbReference type="Proteomes" id="UP001497516"/>
    </source>
</evidence>
<keyword evidence="2" id="KW-1185">Reference proteome</keyword>
<dbReference type="InterPro" id="IPR042269">
    <property type="entry name" value="Ser_carbopepase_S28_SKS"/>
</dbReference>